<dbReference type="Gene3D" id="1.25.40.10">
    <property type="entry name" value="Tetratricopeptide repeat domain"/>
    <property type="match status" value="3"/>
</dbReference>
<feature type="domain" description="NB-ARC" evidence="1">
    <location>
        <begin position="348"/>
        <end position="462"/>
    </location>
</feature>
<comment type="caution">
    <text evidence="3">The sequence shown here is derived from an EMBL/GenBank/DDBJ whole genome shotgun (WGS) entry which is preliminary data.</text>
</comment>
<dbReference type="AlphaFoldDB" id="A0A8H6V6K5"/>
<dbReference type="Gene3D" id="3.40.50.300">
    <property type="entry name" value="P-loop containing nucleotide triphosphate hydrolases"/>
    <property type="match status" value="1"/>
</dbReference>
<accession>A0A8H6V6K5</accession>
<dbReference type="SMART" id="SM00028">
    <property type="entry name" value="TPR"/>
    <property type="match status" value="8"/>
</dbReference>
<evidence type="ECO:0000259" key="2">
    <source>
        <dbReference type="Pfam" id="PF01048"/>
    </source>
</evidence>
<dbReference type="InterPro" id="IPR000845">
    <property type="entry name" value="Nucleoside_phosphorylase_d"/>
</dbReference>
<dbReference type="InterPro" id="IPR027417">
    <property type="entry name" value="P-loop_NTPase"/>
</dbReference>
<dbReference type="InterPro" id="IPR011990">
    <property type="entry name" value="TPR-like_helical_dom_sf"/>
</dbReference>
<keyword evidence="4" id="KW-1185">Reference proteome</keyword>
<dbReference type="Pfam" id="PF01048">
    <property type="entry name" value="PNP_UDP_1"/>
    <property type="match status" value="1"/>
</dbReference>
<dbReference type="Proteomes" id="UP000641853">
    <property type="component" value="Unassembled WGS sequence"/>
</dbReference>
<gene>
    <name evidence="3" type="ORF">CNMCM7691_010069</name>
</gene>
<dbReference type="GO" id="GO:0009116">
    <property type="term" value="P:nucleoside metabolic process"/>
    <property type="evidence" value="ECO:0007669"/>
    <property type="project" value="InterPro"/>
</dbReference>
<evidence type="ECO:0000313" key="3">
    <source>
        <dbReference type="EMBL" id="KAF7180778.1"/>
    </source>
</evidence>
<dbReference type="PANTHER" id="PTHR46082">
    <property type="entry name" value="ATP/GTP-BINDING PROTEIN-RELATED"/>
    <property type="match status" value="1"/>
</dbReference>
<dbReference type="EMBL" id="JACBAG010001831">
    <property type="protein sequence ID" value="KAF7180778.1"/>
    <property type="molecule type" value="Genomic_DNA"/>
</dbReference>
<dbReference type="InterPro" id="IPR019734">
    <property type="entry name" value="TPR_rpt"/>
</dbReference>
<dbReference type="InterPro" id="IPR053137">
    <property type="entry name" value="NLR-like"/>
</dbReference>
<dbReference type="Gene3D" id="3.40.50.1580">
    <property type="entry name" value="Nucleoside phosphorylase domain"/>
    <property type="match status" value="1"/>
</dbReference>
<proteinExistence type="predicted"/>
<dbReference type="Pfam" id="PF13424">
    <property type="entry name" value="TPR_12"/>
    <property type="match status" value="4"/>
</dbReference>
<dbReference type="SUPFAM" id="SSF52540">
    <property type="entry name" value="P-loop containing nucleoside triphosphate hydrolases"/>
    <property type="match status" value="1"/>
</dbReference>
<protein>
    <submittedName>
        <fullName evidence="3">Uncharacterized protein</fullName>
    </submittedName>
</protein>
<dbReference type="Pfam" id="PF13374">
    <property type="entry name" value="TPR_10"/>
    <property type="match status" value="1"/>
</dbReference>
<dbReference type="InterPro" id="IPR002182">
    <property type="entry name" value="NB-ARC"/>
</dbReference>
<dbReference type="GO" id="GO:0003824">
    <property type="term" value="F:catalytic activity"/>
    <property type="evidence" value="ECO:0007669"/>
    <property type="project" value="InterPro"/>
</dbReference>
<name>A0A8H6V6K5_9EURO</name>
<dbReference type="Pfam" id="PF00931">
    <property type="entry name" value="NB-ARC"/>
    <property type="match status" value="1"/>
</dbReference>
<dbReference type="CDD" id="cd09008">
    <property type="entry name" value="MTAN"/>
    <property type="match status" value="1"/>
</dbReference>
<organism evidence="3 4">
    <name type="scientific">Aspergillus felis</name>
    <dbReference type="NCBI Taxonomy" id="1287682"/>
    <lineage>
        <taxon>Eukaryota</taxon>
        <taxon>Fungi</taxon>
        <taxon>Dikarya</taxon>
        <taxon>Ascomycota</taxon>
        <taxon>Pezizomycotina</taxon>
        <taxon>Eurotiomycetes</taxon>
        <taxon>Eurotiomycetidae</taxon>
        <taxon>Eurotiales</taxon>
        <taxon>Aspergillaceae</taxon>
        <taxon>Aspergillus</taxon>
        <taxon>Aspergillus subgen. Fumigati</taxon>
    </lineage>
</organism>
<evidence type="ECO:0000259" key="1">
    <source>
        <dbReference type="Pfam" id="PF00931"/>
    </source>
</evidence>
<feature type="domain" description="Nucleoside phosphorylase" evidence="2">
    <location>
        <begin position="11"/>
        <end position="298"/>
    </location>
</feature>
<reference evidence="3" key="1">
    <citation type="submission" date="2020-06" db="EMBL/GenBank/DDBJ databases">
        <title>Draft genome sequences of strains closely related to Aspergillus parafelis and Aspergillus hiratsukae.</title>
        <authorList>
            <person name="Dos Santos R.A.C."/>
            <person name="Rivero-Menendez O."/>
            <person name="Steenwyk J.L."/>
            <person name="Mead M.E."/>
            <person name="Goldman G.H."/>
            <person name="Alastruey-Izquierdo A."/>
            <person name="Rokas A."/>
        </authorList>
    </citation>
    <scope>NUCLEOTIDE SEQUENCE</scope>
    <source>
        <strain evidence="3">CNM-CM7691</strain>
    </source>
</reference>
<dbReference type="SUPFAM" id="SSF48452">
    <property type="entry name" value="TPR-like"/>
    <property type="match status" value="3"/>
</dbReference>
<dbReference type="GO" id="GO:0043531">
    <property type="term" value="F:ADP binding"/>
    <property type="evidence" value="ECO:0007669"/>
    <property type="project" value="InterPro"/>
</dbReference>
<dbReference type="InterPro" id="IPR035994">
    <property type="entry name" value="Nucleoside_phosphorylase_sf"/>
</dbReference>
<dbReference type="PANTHER" id="PTHR46082:SF6">
    <property type="entry name" value="AAA+ ATPASE DOMAIN-CONTAINING PROTEIN-RELATED"/>
    <property type="match status" value="1"/>
</dbReference>
<sequence>MKTLTHEDYTVGWICALPIEMAAAKAMLDETHAKLPQSTQDLNTYSLGAIQGHNVVIACLPAGVYGTTSAAVVASHLSTTFPAIRFGLMVGIGGGVPSKSADIRLGDVVISKPTGHYSGVVQYDYGKTVSGGVFEQTGSLNKPPSVLLTAIADLESNHLLGKTQIPQFLTKVVDDYPDLEQFVYPGLEDDLLFMADYEHVPTETTCEACDVSRVVVRKPRRSTNPRIHYGLIASGNQVIKHASTRDRLGKQFGILCFEMEAAGLMDNFPCLAIRGICDYSDTHKHKQWQAYAAATAAACAKDLLVVASVAHTKETPTVQKILSQAESTFRLRFDIDSMPAVHYFVGRQGDLDALWTDLSPDQGQMRKVVALHGPSGMGKSQLALQFARLHKDDFTAVLWLDARSRQTVTRSLARVYVNLPDIKTTGEPQSQKEMDIRAKQVLKRLETTGNSKWLLIFDDVPHSLGEGTDDDESYDIRTFFPQVDRGSILITSMLLQAGGLGKPRLVERMADGEAMQLLTGASAPTPKDAQDGWESWGTKTDLLGLIRRLDGQPLAIVLARAVIRSTGWSVSTYLHSDNLIQVDLKVNSTTLSSGDRKSLAAFLVAFNRTRETDPVAANVLRLLSYFGPYPVWFELLHSGASCPDMPDWFCRIAASKSALRSAIASLEDLALLETDRTRESYSMHALVRQACHHVESTSTAEKDTTPFRAIALVCLGVAASQLPLGESHLKQRLLPHVDHMLRLVDHQSDSPYGPAELKALNELGLFYWNQGTPSQAASMFHAAVAGYEHLDRSDKLNDPSFLLTLHRLGIAYQKQSRFHDAERAFQRALAGYRSLRGPTDISTVELTSCLATCYQSQNKLAEAETLFSQALQGYELTRGPHDPFTLVTLNQLGTVYHAANKPAAAETVFQRALRAGEAARGPNDTSALEATFNLGMLYRTQGRLPEAEGMLTRALHGFEKALAPDHLSALRTAHALALVYKDQSKLAQAETLAQRAVNGLNAALGKSDVQTANAMRDLGLIYRDEGKMTEAASLCHAAFTTLQTALGDGHPETLNALRDLGSVHGYSGNPMRAEEMCRRALEGFERSPLGADHVATLLTVYYLGVALQSQGKPEAGTMLGRALAGFETRLGAEHVFTLNTVNQLGEWYWTQRDLDAAALMWERAATGFERTVGARHVWTLRAMNKLGFVYAQGGRLQEAEMMYRRALTGFQGILGRDDAETQLVASRLRLLELDPEPSSVQGGLATSTGTA</sequence>
<evidence type="ECO:0000313" key="4">
    <source>
        <dbReference type="Proteomes" id="UP000641853"/>
    </source>
</evidence>
<dbReference type="SUPFAM" id="SSF53167">
    <property type="entry name" value="Purine and uridine phosphorylases"/>
    <property type="match status" value="1"/>
</dbReference>